<dbReference type="Proteomes" id="UP000443090">
    <property type="component" value="Unassembled WGS sequence"/>
</dbReference>
<feature type="compositionally biased region" description="Basic and acidic residues" evidence="1">
    <location>
        <begin position="300"/>
        <end position="318"/>
    </location>
</feature>
<feature type="compositionally biased region" description="Polar residues" evidence="1">
    <location>
        <begin position="189"/>
        <end position="199"/>
    </location>
</feature>
<dbReference type="OrthoDB" id="3439480at2759"/>
<reference evidence="2 3" key="1">
    <citation type="submission" date="2018-05" db="EMBL/GenBank/DDBJ databases">
        <title>Genome sequencing and assembly of the regulated plant pathogen Lachnellula willkommii and related sister species for the development of diagnostic species identification markers.</title>
        <authorList>
            <person name="Giroux E."/>
            <person name="Bilodeau G."/>
        </authorList>
    </citation>
    <scope>NUCLEOTIDE SEQUENCE [LARGE SCALE GENOMIC DNA]</scope>
    <source>
        <strain evidence="2 3">CBS 160.35</strain>
    </source>
</reference>
<feature type="compositionally biased region" description="Basic and acidic residues" evidence="1">
    <location>
        <begin position="145"/>
        <end position="154"/>
    </location>
</feature>
<organism evidence="2 3">
    <name type="scientific">Lachnellula occidentalis</name>
    <dbReference type="NCBI Taxonomy" id="215460"/>
    <lineage>
        <taxon>Eukaryota</taxon>
        <taxon>Fungi</taxon>
        <taxon>Dikarya</taxon>
        <taxon>Ascomycota</taxon>
        <taxon>Pezizomycotina</taxon>
        <taxon>Leotiomycetes</taxon>
        <taxon>Helotiales</taxon>
        <taxon>Lachnaceae</taxon>
        <taxon>Lachnellula</taxon>
    </lineage>
</organism>
<feature type="region of interest" description="Disordered" evidence="1">
    <location>
        <begin position="294"/>
        <end position="327"/>
    </location>
</feature>
<protein>
    <submittedName>
        <fullName evidence="2">Uncharacterized protein</fullName>
    </submittedName>
</protein>
<feature type="region of interest" description="Disordered" evidence="1">
    <location>
        <begin position="171"/>
        <end position="208"/>
    </location>
</feature>
<proteinExistence type="predicted"/>
<dbReference type="EMBL" id="QGMI01000117">
    <property type="protein sequence ID" value="TVY46974.1"/>
    <property type="molecule type" value="Genomic_DNA"/>
</dbReference>
<evidence type="ECO:0000313" key="2">
    <source>
        <dbReference type="EMBL" id="TVY46974.1"/>
    </source>
</evidence>
<feature type="region of interest" description="Disordered" evidence="1">
    <location>
        <begin position="61"/>
        <end position="154"/>
    </location>
</feature>
<comment type="caution">
    <text evidence="2">The sequence shown here is derived from an EMBL/GenBank/DDBJ whole genome shotgun (WGS) entry which is preliminary data.</text>
</comment>
<gene>
    <name evidence="2" type="ORF">LOCC1_G002877</name>
</gene>
<keyword evidence="3" id="KW-1185">Reference proteome</keyword>
<feature type="compositionally biased region" description="Low complexity" evidence="1">
    <location>
        <begin position="173"/>
        <end position="184"/>
    </location>
</feature>
<evidence type="ECO:0000256" key="1">
    <source>
        <dbReference type="SAM" id="MobiDB-lite"/>
    </source>
</evidence>
<evidence type="ECO:0000313" key="3">
    <source>
        <dbReference type="Proteomes" id="UP000443090"/>
    </source>
</evidence>
<sequence>MCVTNIYLDRYPDGHIVEFRQTSICQYGSKGRPCPTLSTIENPLRKINWGEASTELMLTRPIPQPRQRPQSPHRSPASHNRHSSEESGHRRRHSKPLLSPLRPTRQHKKERIVLVDAPPTPRTPPQKFNQTFTAPSSPASPAYRAAEHDRGRPVIVDERPLRRIPSIGAVIAPRQNRSPSRNRPVIWDSPSNSHTSFNSRLRREEEEREREREVQRIRQHEIERVRQHEIEEEAERKRRREAFIRKQDEDIRRRPAVPLAPMLPRRGTYTRPVTVVDQGDELPVMMGGLSIGESGRGRMRREQDEQEAMKQRLRERQLPKRRASVGPGYRRHRVAYDDGMYRWE</sequence>
<name>A0A8H8UGC1_9HELO</name>
<dbReference type="AlphaFoldDB" id="A0A8H8UGC1"/>
<feature type="compositionally biased region" description="Low complexity" evidence="1">
    <location>
        <begin position="65"/>
        <end position="78"/>
    </location>
</feature>
<accession>A0A8H8UGC1</accession>